<protein>
    <submittedName>
        <fullName evidence="2">Glycoside hydrolase family 38 N-terminal domain-containing protein</fullName>
    </submittedName>
</protein>
<dbReference type="InterPro" id="IPR027291">
    <property type="entry name" value="Glyco_hydro_38_N_sf"/>
</dbReference>
<evidence type="ECO:0000313" key="2">
    <source>
        <dbReference type="WBParaSite" id="ACRNAN_scaffold2997.g19376.t1"/>
    </source>
</evidence>
<dbReference type="SUPFAM" id="SSF88713">
    <property type="entry name" value="Glycoside hydrolase/deacetylase"/>
    <property type="match status" value="1"/>
</dbReference>
<organism evidence="1 2">
    <name type="scientific">Acrobeloides nanus</name>
    <dbReference type="NCBI Taxonomy" id="290746"/>
    <lineage>
        <taxon>Eukaryota</taxon>
        <taxon>Metazoa</taxon>
        <taxon>Ecdysozoa</taxon>
        <taxon>Nematoda</taxon>
        <taxon>Chromadorea</taxon>
        <taxon>Rhabditida</taxon>
        <taxon>Tylenchina</taxon>
        <taxon>Cephalobomorpha</taxon>
        <taxon>Cephaloboidea</taxon>
        <taxon>Cephalobidae</taxon>
        <taxon>Acrobeloides</taxon>
    </lineage>
</organism>
<evidence type="ECO:0000313" key="1">
    <source>
        <dbReference type="Proteomes" id="UP000887540"/>
    </source>
</evidence>
<dbReference type="Proteomes" id="UP000887540">
    <property type="component" value="Unplaced"/>
</dbReference>
<dbReference type="GO" id="GO:0005975">
    <property type="term" value="P:carbohydrate metabolic process"/>
    <property type="evidence" value="ECO:0007669"/>
    <property type="project" value="InterPro"/>
</dbReference>
<dbReference type="AlphaFoldDB" id="A0A914DML1"/>
<dbReference type="Gene3D" id="3.20.110.10">
    <property type="entry name" value="Glycoside hydrolase 38, N terminal domain"/>
    <property type="match status" value="1"/>
</dbReference>
<dbReference type="InterPro" id="IPR011330">
    <property type="entry name" value="Glyco_hydro/deAcase_b/a-brl"/>
</dbReference>
<name>A0A914DML1_9BILA</name>
<dbReference type="WBParaSite" id="ACRNAN_scaffold2997.g19376.t1">
    <property type="protein sequence ID" value="ACRNAN_scaffold2997.g19376.t1"/>
    <property type="gene ID" value="ACRNAN_scaffold2997.g19376"/>
</dbReference>
<sequence length="98" mass="11248">MYYTGMGHSLVGGNSGVQYIINTVVDELIRNPKRRFSYCETGYMTRWLEDHTAEEVAKIVNLTKTVNTMMVSQALRKNLSLKTTICEWYLVSHLVSKL</sequence>
<keyword evidence="1" id="KW-1185">Reference proteome</keyword>
<accession>A0A914DML1</accession>
<reference evidence="2" key="1">
    <citation type="submission" date="2022-11" db="UniProtKB">
        <authorList>
            <consortium name="WormBaseParasite"/>
        </authorList>
    </citation>
    <scope>IDENTIFICATION</scope>
</reference>
<proteinExistence type="predicted"/>